<name>B0DJ48_LACBS</name>
<evidence type="ECO:0000313" key="2">
    <source>
        <dbReference type="Proteomes" id="UP000001194"/>
    </source>
</evidence>
<dbReference type="Proteomes" id="UP000001194">
    <property type="component" value="Unassembled WGS sequence"/>
</dbReference>
<accession>B0DJ48</accession>
<dbReference type="InParanoid" id="B0DJ48"/>
<dbReference type="OrthoDB" id="1470350at2759"/>
<proteinExistence type="predicted"/>
<keyword evidence="2" id="KW-1185">Reference proteome</keyword>
<dbReference type="RefSeq" id="XP_001883899.1">
    <property type="nucleotide sequence ID" value="XM_001883864.1"/>
</dbReference>
<dbReference type="HOGENOM" id="CLU_1970925_0_0_1"/>
<dbReference type="GO" id="GO:0005506">
    <property type="term" value="F:iron ion binding"/>
    <property type="evidence" value="ECO:0007669"/>
    <property type="project" value="InterPro"/>
</dbReference>
<dbReference type="SUPFAM" id="SSF48264">
    <property type="entry name" value="Cytochrome P450"/>
    <property type="match status" value="1"/>
</dbReference>
<dbReference type="EMBL" id="DS547113">
    <property type="protein sequence ID" value="EDR05341.1"/>
    <property type="molecule type" value="Genomic_DNA"/>
</dbReference>
<dbReference type="GO" id="GO:0020037">
    <property type="term" value="F:heme binding"/>
    <property type="evidence" value="ECO:0007669"/>
    <property type="project" value="InterPro"/>
</dbReference>
<gene>
    <name evidence="1" type="ORF">LACBIDRAFT_303213</name>
</gene>
<sequence>MGYRRARDTSMWIHGVGSNVGVLRGDKFIRKCKNLAYHLRSHRFSLHRTQSLYPEAIVRETHRLYPPRGFHEISVPNNTNLFTSIIEANRNPDIWGPDALEWIPEQWLSPLPSSVSDAHVPGIYSHL</sequence>
<reference evidence="1 2" key="1">
    <citation type="journal article" date="2008" name="Nature">
        <title>The genome of Laccaria bicolor provides insights into mycorrhizal symbiosis.</title>
        <authorList>
            <person name="Martin F."/>
            <person name="Aerts A."/>
            <person name="Ahren D."/>
            <person name="Brun A."/>
            <person name="Danchin E.G.J."/>
            <person name="Duchaussoy F."/>
            <person name="Gibon J."/>
            <person name="Kohler A."/>
            <person name="Lindquist E."/>
            <person name="Pereda V."/>
            <person name="Salamov A."/>
            <person name="Shapiro H.J."/>
            <person name="Wuyts J."/>
            <person name="Blaudez D."/>
            <person name="Buee M."/>
            <person name="Brokstein P."/>
            <person name="Canbaeck B."/>
            <person name="Cohen D."/>
            <person name="Courty P.E."/>
            <person name="Coutinho P.M."/>
            <person name="Delaruelle C."/>
            <person name="Detter J.C."/>
            <person name="Deveau A."/>
            <person name="DiFazio S."/>
            <person name="Duplessis S."/>
            <person name="Fraissinet-Tachet L."/>
            <person name="Lucic E."/>
            <person name="Frey-Klett P."/>
            <person name="Fourrey C."/>
            <person name="Feussner I."/>
            <person name="Gay G."/>
            <person name="Grimwood J."/>
            <person name="Hoegger P.J."/>
            <person name="Jain P."/>
            <person name="Kilaru S."/>
            <person name="Labbe J."/>
            <person name="Lin Y.C."/>
            <person name="Legue V."/>
            <person name="Le Tacon F."/>
            <person name="Marmeisse R."/>
            <person name="Melayah D."/>
            <person name="Montanini B."/>
            <person name="Muratet M."/>
            <person name="Nehls U."/>
            <person name="Niculita-Hirzel H."/>
            <person name="Oudot-Le Secq M.P."/>
            <person name="Peter M."/>
            <person name="Quesneville H."/>
            <person name="Rajashekar B."/>
            <person name="Reich M."/>
            <person name="Rouhier N."/>
            <person name="Schmutz J."/>
            <person name="Yin T."/>
            <person name="Chalot M."/>
            <person name="Henrissat B."/>
            <person name="Kuees U."/>
            <person name="Lucas S."/>
            <person name="Van de Peer Y."/>
            <person name="Podila G.K."/>
            <person name="Polle A."/>
            <person name="Pukkila P.J."/>
            <person name="Richardson P.M."/>
            <person name="Rouze P."/>
            <person name="Sanders I.R."/>
            <person name="Stajich J.E."/>
            <person name="Tunlid A."/>
            <person name="Tuskan G."/>
            <person name="Grigoriev I.V."/>
        </authorList>
    </citation>
    <scope>NUCLEOTIDE SEQUENCE [LARGE SCALE GENOMIC DNA]</scope>
    <source>
        <strain evidence="2">S238N-H82 / ATCC MYA-4686</strain>
    </source>
</reference>
<dbReference type="KEGG" id="lbc:LACBIDRAFT_303213"/>
<dbReference type="InterPro" id="IPR036396">
    <property type="entry name" value="Cyt_P450_sf"/>
</dbReference>
<dbReference type="GeneID" id="6079665"/>
<protein>
    <submittedName>
        <fullName evidence="1">Predicted protein</fullName>
    </submittedName>
</protein>
<organism evidence="2">
    <name type="scientific">Laccaria bicolor (strain S238N-H82 / ATCC MYA-4686)</name>
    <name type="common">Bicoloured deceiver</name>
    <name type="synonym">Laccaria laccata var. bicolor</name>
    <dbReference type="NCBI Taxonomy" id="486041"/>
    <lineage>
        <taxon>Eukaryota</taxon>
        <taxon>Fungi</taxon>
        <taxon>Dikarya</taxon>
        <taxon>Basidiomycota</taxon>
        <taxon>Agaricomycotina</taxon>
        <taxon>Agaricomycetes</taxon>
        <taxon>Agaricomycetidae</taxon>
        <taxon>Agaricales</taxon>
        <taxon>Agaricineae</taxon>
        <taxon>Hydnangiaceae</taxon>
        <taxon>Laccaria</taxon>
    </lineage>
</organism>
<dbReference type="GO" id="GO:0004497">
    <property type="term" value="F:monooxygenase activity"/>
    <property type="evidence" value="ECO:0007669"/>
    <property type="project" value="InterPro"/>
</dbReference>
<dbReference type="Gene3D" id="1.10.630.10">
    <property type="entry name" value="Cytochrome P450"/>
    <property type="match status" value="1"/>
</dbReference>
<evidence type="ECO:0000313" key="1">
    <source>
        <dbReference type="EMBL" id="EDR05341.1"/>
    </source>
</evidence>
<dbReference type="GO" id="GO:0016705">
    <property type="term" value="F:oxidoreductase activity, acting on paired donors, with incorporation or reduction of molecular oxygen"/>
    <property type="evidence" value="ECO:0007669"/>
    <property type="project" value="InterPro"/>
</dbReference>
<dbReference type="AlphaFoldDB" id="B0DJ48"/>